<dbReference type="AlphaFoldDB" id="A0A2R6Q2A5"/>
<evidence type="ECO:0000256" key="5">
    <source>
        <dbReference type="ARBA" id="ARBA00023136"/>
    </source>
</evidence>
<comment type="caution">
    <text evidence="7">The sequence shown here is derived from an EMBL/GenBank/DDBJ whole genome shotgun (WGS) entry which is preliminary data.</text>
</comment>
<comment type="subcellular location">
    <subcellularLocation>
        <location evidence="1">Membrane</location>
        <topology evidence="1">Multi-pass membrane protein</topology>
    </subcellularLocation>
</comment>
<evidence type="ECO:0000256" key="3">
    <source>
        <dbReference type="ARBA" id="ARBA00022692"/>
    </source>
</evidence>
<dbReference type="EMBL" id="MLYV02000405">
    <property type="protein sequence ID" value="PSS00876.1"/>
    <property type="molecule type" value="Genomic_DNA"/>
</dbReference>
<evidence type="ECO:0000256" key="2">
    <source>
        <dbReference type="ARBA" id="ARBA00006824"/>
    </source>
</evidence>
<dbReference type="OrthoDB" id="430207at2759"/>
<feature type="transmembrane region" description="Helical" evidence="6">
    <location>
        <begin position="31"/>
        <end position="52"/>
    </location>
</feature>
<reference evidence="7 8" key="1">
    <citation type="submission" date="2018-02" db="EMBL/GenBank/DDBJ databases">
        <title>Genome sequence of the basidiomycete white-rot fungus Phlebia centrifuga.</title>
        <authorList>
            <person name="Granchi Z."/>
            <person name="Peng M."/>
            <person name="de Vries R.P."/>
            <person name="Hilden K."/>
            <person name="Makela M.R."/>
            <person name="Grigoriev I."/>
            <person name="Riley R."/>
        </authorList>
    </citation>
    <scope>NUCLEOTIDE SEQUENCE [LARGE SCALE GENOMIC DNA]</scope>
    <source>
        <strain evidence="7 8">FBCC195</strain>
    </source>
</reference>
<keyword evidence="4 6" id="KW-1133">Transmembrane helix</keyword>
<keyword evidence="8" id="KW-1185">Reference proteome</keyword>
<keyword evidence="5 6" id="KW-0472">Membrane</keyword>
<keyword evidence="3 6" id="KW-0812">Transmembrane</keyword>
<sequence>MTVMEGKGLPQAYERLEKILNFALVPHHMRVVVVGTVSLFWSTYILPFHYIYRDTQTITILDTYLSMVNAESEKERLMEATRDDQPLQAVALGSEKLIE</sequence>
<name>A0A2R6Q2A5_9APHY</name>
<evidence type="ECO:0000256" key="4">
    <source>
        <dbReference type="ARBA" id="ARBA00022989"/>
    </source>
</evidence>
<dbReference type="Proteomes" id="UP000186601">
    <property type="component" value="Unassembled WGS sequence"/>
</dbReference>
<accession>A0A2R6Q2A5</accession>
<evidence type="ECO:0000313" key="7">
    <source>
        <dbReference type="EMBL" id="PSS00876.1"/>
    </source>
</evidence>
<comment type="similarity">
    <text evidence="2">Belongs to the peroxisomal membrane protein PXMP2/4 family.</text>
</comment>
<dbReference type="InterPro" id="IPR007248">
    <property type="entry name" value="Mpv17_PMP22"/>
</dbReference>
<gene>
    <name evidence="7" type="ORF">PHLCEN_2v4103</name>
</gene>
<proteinExistence type="inferred from homology"/>
<protein>
    <submittedName>
        <fullName evidence="7">Uncharacterized protein</fullName>
    </submittedName>
</protein>
<evidence type="ECO:0000256" key="1">
    <source>
        <dbReference type="ARBA" id="ARBA00004141"/>
    </source>
</evidence>
<organism evidence="7 8">
    <name type="scientific">Hermanssonia centrifuga</name>
    <dbReference type="NCBI Taxonomy" id="98765"/>
    <lineage>
        <taxon>Eukaryota</taxon>
        <taxon>Fungi</taxon>
        <taxon>Dikarya</taxon>
        <taxon>Basidiomycota</taxon>
        <taxon>Agaricomycotina</taxon>
        <taxon>Agaricomycetes</taxon>
        <taxon>Polyporales</taxon>
        <taxon>Meruliaceae</taxon>
        <taxon>Hermanssonia</taxon>
    </lineage>
</organism>
<dbReference type="GO" id="GO:0016020">
    <property type="term" value="C:membrane"/>
    <property type="evidence" value="ECO:0007669"/>
    <property type="project" value="UniProtKB-SubCell"/>
</dbReference>
<evidence type="ECO:0000256" key="6">
    <source>
        <dbReference type="SAM" id="Phobius"/>
    </source>
</evidence>
<dbReference type="Pfam" id="PF04117">
    <property type="entry name" value="Mpv17_PMP22"/>
    <property type="match status" value="1"/>
</dbReference>
<evidence type="ECO:0000313" key="8">
    <source>
        <dbReference type="Proteomes" id="UP000186601"/>
    </source>
</evidence>